<dbReference type="Gramene" id="VVA32248">
    <property type="protein sequence ID" value="VVA32248"/>
    <property type="gene ID" value="Prudul26B016778"/>
</dbReference>
<dbReference type="InParanoid" id="A0A5E4FY07"/>
<dbReference type="OMA" id="WELLMEV"/>
<dbReference type="Pfam" id="PF13966">
    <property type="entry name" value="zf-RVT"/>
    <property type="match status" value="1"/>
</dbReference>
<accession>A0A5E4FY07</accession>
<gene>
    <name evidence="2" type="ORF">ALMOND_2B016778</name>
</gene>
<evidence type="ECO:0000313" key="2">
    <source>
        <dbReference type="EMBL" id="VVA32248.1"/>
    </source>
</evidence>
<feature type="domain" description="Reverse transcriptase zinc-binding" evidence="1">
    <location>
        <begin position="187"/>
        <end position="276"/>
    </location>
</feature>
<evidence type="ECO:0000313" key="3">
    <source>
        <dbReference type="Proteomes" id="UP000327085"/>
    </source>
</evidence>
<dbReference type="InterPro" id="IPR026960">
    <property type="entry name" value="RVT-Znf"/>
</dbReference>
<dbReference type="PANTHER" id="PTHR36617">
    <property type="entry name" value="PROTEIN, PUTATIVE-RELATED"/>
    <property type="match status" value="1"/>
</dbReference>
<organism evidence="2 3">
    <name type="scientific">Prunus dulcis</name>
    <name type="common">Almond</name>
    <name type="synonym">Amygdalus dulcis</name>
    <dbReference type="NCBI Taxonomy" id="3755"/>
    <lineage>
        <taxon>Eukaryota</taxon>
        <taxon>Viridiplantae</taxon>
        <taxon>Streptophyta</taxon>
        <taxon>Embryophyta</taxon>
        <taxon>Tracheophyta</taxon>
        <taxon>Spermatophyta</taxon>
        <taxon>Magnoliopsida</taxon>
        <taxon>eudicotyledons</taxon>
        <taxon>Gunneridae</taxon>
        <taxon>Pentapetalae</taxon>
        <taxon>rosids</taxon>
        <taxon>fabids</taxon>
        <taxon>Rosales</taxon>
        <taxon>Rosaceae</taxon>
        <taxon>Amygdaloideae</taxon>
        <taxon>Amygdaleae</taxon>
        <taxon>Prunus</taxon>
    </lineage>
</organism>
<sequence length="380" mass="44191">MPAWVVQTVEKLMRDFLWEGMDDGKIRHLVNWEVVGSSKTNGGLGVTPLKARNAALCAKWLWRFPNEPNSLWHRDISRGYTLFLQGCVFVVGGGDSVRYWEDDWCRGGVLKEVFPTLFSLSRKKQSSISSFVRNGLYPHNWNLDLRKNLIVGEIDEVIRLLDILDGVRLVPSRLDKRRWKLDHSGLFSCHSFCSFTPKDESKEDFSPYSQIWKSKTPRKVKILLWQVARGRVNTCDLLQRHRPFMRLSPHWCALCKFDGETVDHLFIHCPYALKVWWLLLGEVIAVWVTPKGCFKLLSCKIDALGREKKAKVLWGCLLQAMIWNLWMEHNRRIFDDYKGVEASELWDRVKFWPALWVSITPVFRNVAVSSIMRDLLGAVI</sequence>
<dbReference type="EMBL" id="CABIKO010000240">
    <property type="protein sequence ID" value="VVA32248.1"/>
    <property type="molecule type" value="Genomic_DNA"/>
</dbReference>
<name>A0A5E4FY07_PRUDU</name>
<reference evidence="3" key="1">
    <citation type="journal article" date="2020" name="Plant J.">
        <title>Transposons played a major role in the diversification between the closely related almond and peach genomes: results from the almond genome sequence.</title>
        <authorList>
            <person name="Alioto T."/>
            <person name="Alexiou K.G."/>
            <person name="Bardil A."/>
            <person name="Barteri F."/>
            <person name="Castanera R."/>
            <person name="Cruz F."/>
            <person name="Dhingra A."/>
            <person name="Duval H."/>
            <person name="Fernandez I Marti A."/>
            <person name="Frias L."/>
            <person name="Galan B."/>
            <person name="Garcia J.L."/>
            <person name="Howad W."/>
            <person name="Gomez-Garrido J."/>
            <person name="Gut M."/>
            <person name="Julca I."/>
            <person name="Morata J."/>
            <person name="Puigdomenech P."/>
            <person name="Ribeca P."/>
            <person name="Rubio Cabetas M.J."/>
            <person name="Vlasova A."/>
            <person name="Wirthensohn M."/>
            <person name="Garcia-Mas J."/>
            <person name="Gabaldon T."/>
            <person name="Casacuberta J.M."/>
            <person name="Arus P."/>
        </authorList>
    </citation>
    <scope>NUCLEOTIDE SEQUENCE [LARGE SCALE GENOMIC DNA]</scope>
    <source>
        <strain evidence="3">cv. Texas</strain>
    </source>
</reference>
<dbReference type="Proteomes" id="UP000327085">
    <property type="component" value="Chromosome 4"/>
</dbReference>
<evidence type="ECO:0000259" key="1">
    <source>
        <dbReference type="Pfam" id="PF13966"/>
    </source>
</evidence>
<proteinExistence type="predicted"/>
<dbReference type="AlphaFoldDB" id="A0A5E4FY07"/>
<dbReference type="PANTHER" id="PTHR36617:SF15">
    <property type="entry name" value="REVERSE TRANSCRIPTASE ZINC-BINDING DOMAIN-CONTAINING PROTEIN"/>
    <property type="match status" value="1"/>
</dbReference>
<protein>
    <submittedName>
        <fullName evidence="2">PREDICTED: ribonuclease H</fullName>
    </submittedName>
</protein>